<evidence type="ECO:0000313" key="2">
    <source>
        <dbReference type="EMBL" id="GMI44813.1"/>
    </source>
</evidence>
<evidence type="ECO:0000313" key="3">
    <source>
        <dbReference type="Proteomes" id="UP001165065"/>
    </source>
</evidence>
<keyword evidence="1" id="KW-1133">Transmembrane helix</keyword>
<organism evidence="2 3">
    <name type="scientific">Triparma columacea</name>
    <dbReference type="NCBI Taxonomy" id="722753"/>
    <lineage>
        <taxon>Eukaryota</taxon>
        <taxon>Sar</taxon>
        <taxon>Stramenopiles</taxon>
        <taxon>Ochrophyta</taxon>
        <taxon>Bolidophyceae</taxon>
        <taxon>Parmales</taxon>
        <taxon>Triparmaceae</taxon>
        <taxon>Triparma</taxon>
    </lineage>
</organism>
<dbReference type="OrthoDB" id="10450725at2759"/>
<dbReference type="EMBL" id="BRYA01000227">
    <property type="protein sequence ID" value="GMI44813.1"/>
    <property type="molecule type" value="Genomic_DNA"/>
</dbReference>
<dbReference type="Proteomes" id="UP001165065">
    <property type="component" value="Unassembled WGS sequence"/>
</dbReference>
<dbReference type="AlphaFoldDB" id="A0A9W7GID3"/>
<evidence type="ECO:0000256" key="1">
    <source>
        <dbReference type="SAM" id="Phobius"/>
    </source>
</evidence>
<reference evidence="3" key="1">
    <citation type="journal article" date="2023" name="Commun. Biol.">
        <title>Genome analysis of Parmales, the sister group of diatoms, reveals the evolutionary specialization of diatoms from phago-mixotrophs to photoautotrophs.</title>
        <authorList>
            <person name="Ban H."/>
            <person name="Sato S."/>
            <person name="Yoshikawa S."/>
            <person name="Yamada K."/>
            <person name="Nakamura Y."/>
            <person name="Ichinomiya M."/>
            <person name="Sato N."/>
            <person name="Blanc-Mathieu R."/>
            <person name="Endo H."/>
            <person name="Kuwata A."/>
            <person name="Ogata H."/>
        </authorList>
    </citation>
    <scope>NUCLEOTIDE SEQUENCE [LARGE SCALE GENOMIC DNA]</scope>
</reference>
<keyword evidence="1" id="KW-0472">Membrane</keyword>
<gene>
    <name evidence="2" type="ORF">TrCOL_g6636</name>
</gene>
<sequence>MLSFAITSSPFILPVLVFLRKPPTLPKKAKVLAALAVLLDAVVFQVCLSVAVPAASLLPLNTFAVDVTNMDCTREATREVRDFFATMSGVGGVGEVLDFSNLVIIYGGLSRWFTGVAMVVDEAVHLPTSGCGKVSASLFSHELTHVWQVQSGVMFEEGARGFWGWLWEQNTNRAGMYGYVLNEDPDKTFVEYGWEQQASMVNDCFLDWRSNGGVIADKYQLIVDAMVHN</sequence>
<accession>A0A9W7GID3</accession>
<protein>
    <submittedName>
        <fullName evidence="2">Uncharacterized protein</fullName>
    </submittedName>
</protein>
<comment type="caution">
    <text evidence="2">The sequence shown here is derived from an EMBL/GenBank/DDBJ whole genome shotgun (WGS) entry which is preliminary data.</text>
</comment>
<keyword evidence="1" id="KW-0812">Transmembrane</keyword>
<proteinExistence type="predicted"/>
<feature type="transmembrane region" description="Helical" evidence="1">
    <location>
        <begin position="31"/>
        <end position="52"/>
    </location>
</feature>
<keyword evidence="3" id="KW-1185">Reference proteome</keyword>
<name>A0A9W7GID3_9STRA</name>